<keyword evidence="2" id="KW-1185">Reference proteome</keyword>
<proteinExistence type="predicted"/>
<dbReference type="AlphaFoldDB" id="A0A1I7YQ57"/>
<keyword evidence="1" id="KW-1133">Transmembrane helix</keyword>
<organism evidence="2 3">
    <name type="scientific">Steinernema glaseri</name>
    <dbReference type="NCBI Taxonomy" id="37863"/>
    <lineage>
        <taxon>Eukaryota</taxon>
        <taxon>Metazoa</taxon>
        <taxon>Ecdysozoa</taxon>
        <taxon>Nematoda</taxon>
        <taxon>Chromadorea</taxon>
        <taxon>Rhabditida</taxon>
        <taxon>Tylenchina</taxon>
        <taxon>Panagrolaimomorpha</taxon>
        <taxon>Strongyloidoidea</taxon>
        <taxon>Steinernematidae</taxon>
        <taxon>Steinernema</taxon>
    </lineage>
</organism>
<protein>
    <submittedName>
        <fullName evidence="3">Uncharacterized protein</fullName>
    </submittedName>
</protein>
<dbReference type="Proteomes" id="UP000095287">
    <property type="component" value="Unplaced"/>
</dbReference>
<evidence type="ECO:0000313" key="3">
    <source>
        <dbReference type="WBParaSite" id="L893_g18346.t1"/>
    </source>
</evidence>
<accession>A0A1I7YQ57</accession>
<evidence type="ECO:0000313" key="2">
    <source>
        <dbReference type="Proteomes" id="UP000095287"/>
    </source>
</evidence>
<dbReference type="WBParaSite" id="L893_g18346.t1">
    <property type="protein sequence ID" value="L893_g18346.t1"/>
    <property type="gene ID" value="L893_g18346"/>
</dbReference>
<feature type="transmembrane region" description="Helical" evidence="1">
    <location>
        <begin position="56"/>
        <end position="77"/>
    </location>
</feature>
<keyword evidence="1" id="KW-0472">Membrane</keyword>
<name>A0A1I7YQ57_9BILA</name>
<keyword evidence="1" id="KW-0812">Transmembrane</keyword>
<reference evidence="3" key="1">
    <citation type="submission" date="2016-11" db="UniProtKB">
        <authorList>
            <consortium name="WormBaseParasite"/>
        </authorList>
    </citation>
    <scope>IDENTIFICATION</scope>
</reference>
<evidence type="ECO:0000256" key="1">
    <source>
        <dbReference type="SAM" id="Phobius"/>
    </source>
</evidence>
<sequence>MGNSLSAPRDSSEQDGLLQRQLGERSYGAVDVLRSTPIPIEPFSLRDGWRSRFSKFNLSDAFGFTIAYVFLFFYALLQPLRLYISDQFALGEQRRRRVDCIPKTSQKANLRNPTVRCVRKMRGFSNRRTNPDY</sequence>